<evidence type="ECO:0000313" key="1">
    <source>
        <dbReference type="EMBL" id="RLL22708.1"/>
    </source>
</evidence>
<sequence length="112" mass="13104">MKQHQYQITVKHVADAQGNPSAYTEELQFNAYNHDDLFKVLERIQQSNLLEDEKAQAFAIGLKLFGETLLENKQHPLFKDFLPQFIEFMKTLKQTIKAQKNDQIATEVQHEQ</sequence>
<dbReference type="Proteomes" id="UP000280271">
    <property type="component" value="Unassembled WGS sequence"/>
</dbReference>
<dbReference type="InterPro" id="IPR038194">
    <property type="entry name" value="DUF3861_sf"/>
</dbReference>
<organism evidence="1 2">
    <name type="scientific">Acinetobacter chengduensis</name>
    <dbReference type="NCBI Taxonomy" id="2420890"/>
    <lineage>
        <taxon>Bacteria</taxon>
        <taxon>Pseudomonadati</taxon>
        <taxon>Pseudomonadota</taxon>
        <taxon>Gammaproteobacteria</taxon>
        <taxon>Moraxellales</taxon>
        <taxon>Moraxellaceae</taxon>
        <taxon>Acinetobacter</taxon>
    </lineage>
</organism>
<dbReference type="Gene3D" id="3.10.20.850">
    <property type="entry name" value="Protein of unknown function DUF3861"/>
    <property type="match status" value="1"/>
</dbReference>
<reference evidence="1 2" key="1">
    <citation type="submission" date="2018-09" db="EMBL/GenBank/DDBJ databases">
        <title>The draft genome of Acinetobacter sp. strains.</title>
        <authorList>
            <person name="Qin J."/>
            <person name="Feng Y."/>
            <person name="Zong Z."/>
        </authorList>
    </citation>
    <scope>NUCLEOTIDE SEQUENCE [LARGE SCALE GENOMIC DNA]</scope>
    <source>
        <strain evidence="1 2">WCHAc060005</strain>
    </source>
</reference>
<name>A0ABX9TX29_9GAMM</name>
<accession>A0ABX9TX29</accession>
<dbReference type="InterPro" id="IPR024476">
    <property type="entry name" value="DUF3861"/>
</dbReference>
<comment type="caution">
    <text evidence="1">The sequence shown here is derived from an EMBL/GenBank/DDBJ whole genome shotgun (WGS) entry which is preliminary data.</text>
</comment>
<dbReference type="Pfam" id="PF12977">
    <property type="entry name" value="DUF3861"/>
    <property type="match status" value="1"/>
</dbReference>
<dbReference type="EMBL" id="RCHC01000005">
    <property type="protein sequence ID" value="RLL22708.1"/>
    <property type="molecule type" value="Genomic_DNA"/>
</dbReference>
<gene>
    <name evidence="1" type="ORF">D9K81_05740</name>
</gene>
<proteinExistence type="predicted"/>
<keyword evidence="2" id="KW-1185">Reference proteome</keyword>
<evidence type="ECO:0000313" key="2">
    <source>
        <dbReference type="Proteomes" id="UP000280271"/>
    </source>
</evidence>
<dbReference type="RefSeq" id="WP_120374345.1">
    <property type="nucleotide sequence ID" value="NZ_RCHC01000005.1"/>
</dbReference>
<protein>
    <submittedName>
        <fullName evidence="1">DUF3861 family protein</fullName>
    </submittedName>
</protein>